<dbReference type="Pfam" id="PF00359">
    <property type="entry name" value="PTS_EIIA_2"/>
    <property type="match status" value="1"/>
</dbReference>
<name>G2ZB82_LISIP</name>
<sequence length="155" mass="17440">MDVLEYFKEEMVLFSNEQDKENLLSEMAEQLIQVGAVKPSFKEAVIKREAVFPTGLLTAHAGVAIPHTDSEHVIRPVIAVRILETPVSFIEMASDNEAIEVKVVFMMALKSADEQLDMLQTLIQLIQDEEMMTTLLEAKETTNVLTAIEQFSRNT</sequence>
<dbReference type="PANTHER" id="PTHR47738:SF3">
    <property type="entry name" value="PHOSPHOTRANSFERASE SYSTEM MANNITOL_FRUCTOSE-SPECIFIC IIA DOMAIN CONTAINING PROTEIN"/>
    <property type="match status" value="1"/>
</dbReference>
<dbReference type="InterPro" id="IPR002178">
    <property type="entry name" value="PTS_EIIA_type-2_dom"/>
</dbReference>
<dbReference type="Proteomes" id="UP000001286">
    <property type="component" value="Chromosome"/>
</dbReference>
<dbReference type="KEGG" id="liv:LIV_0408"/>
<reference evidence="2 3" key="1">
    <citation type="journal article" date="2011" name="J. Bacteriol.">
        <title>Complete genome sequence of the animal pathogen Listeria ivanovii, which provides insights into host specificities and evolution of the genus Listeria.</title>
        <authorList>
            <person name="Buchrieser C."/>
            <person name="Rusniok C."/>
            <person name="Garrido P."/>
            <person name="Hain T."/>
            <person name="Scortti M."/>
            <person name="Lampidis R."/>
            <person name="Karst U."/>
            <person name="Chakraborty T."/>
            <person name="Cossart P."/>
            <person name="Kreft J."/>
            <person name="Vazquez-Boland J.A."/>
            <person name="Goebel W."/>
            <person name="Glaser P."/>
        </authorList>
    </citation>
    <scope>NUCLEOTIDE SEQUENCE [LARGE SCALE GENOMIC DNA]</scope>
    <source>
        <strain evidence="3">ATCC BAA-678 / PAM 55</strain>
    </source>
</reference>
<dbReference type="HOGENOM" id="CLU_072531_6_0_9"/>
<protein>
    <submittedName>
        <fullName evidence="2">Putative PTS fructose-specific enzyme IIA component</fullName>
    </submittedName>
</protein>
<evidence type="ECO:0000313" key="3">
    <source>
        <dbReference type="Proteomes" id="UP000001286"/>
    </source>
</evidence>
<dbReference type="PANTHER" id="PTHR47738">
    <property type="entry name" value="PTS SYSTEM FRUCTOSE-LIKE EIIA COMPONENT-RELATED"/>
    <property type="match status" value="1"/>
</dbReference>
<dbReference type="Gene3D" id="3.40.930.10">
    <property type="entry name" value="Mannitol-specific EII, Chain A"/>
    <property type="match status" value="1"/>
</dbReference>
<dbReference type="InterPro" id="IPR016152">
    <property type="entry name" value="PTrfase/Anion_transptr"/>
</dbReference>
<feature type="domain" description="PTS EIIA type-2" evidence="1">
    <location>
        <begin position="4"/>
        <end position="151"/>
    </location>
</feature>
<dbReference type="OrthoDB" id="370976at2"/>
<dbReference type="PROSITE" id="PS51094">
    <property type="entry name" value="PTS_EIIA_TYPE_2"/>
    <property type="match status" value="1"/>
</dbReference>
<dbReference type="InterPro" id="IPR051541">
    <property type="entry name" value="PTS_SugarTrans_NitroReg"/>
</dbReference>
<evidence type="ECO:0000259" key="1">
    <source>
        <dbReference type="PROSITE" id="PS51094"/>
    </source>
</evidence>
<organism evidence="2 3">
    <name type="scientific">Listeria ivanovii (strain ATCC BAA-678 / PAM 55)</name>
    <dbReference type="NCBI Taxonomy" id="881621"/>
    <lineage>
        <taxon>Bacteria</taxon>
        <taxon>Bacillati</taxon>
        <taxon>Bacillota</taxon>
        <taxon>Bacilli</taxon>
        <taxon>Bacillales</taxon>
        <taxon>Listeriaceae</taxon>
        <taxon>Listeria</taxon>
    </lineage>
</organism>
<dbReference type="AlphaFoldDB" id="G2ZB82"/>
<accession>G2ZB82</accession>
<dbReference type="RefSeq" id="WP_014091927.1">
    <property type="nucleotide sequence ID" value="NC_016011.1"/>
</dbReference>
<evidence type="ECO:0000313" key="2">
    <source>
        <dbReference type="EMBL" id="CBW84885.1"/>
    </source>
</evidence>
<dbReference type="SUPFAM" id="SSF55804">
    <property type="entry name" value="Phoshotransferase/anion transport protein"/>
    <property type="match status" value="1"/>
</dbReference>
<proteinExistence type="predicted"/>
<dbReference type="eggNOG" id="COG1762">
    <property type="taxonomic scope" value="Bacteria"/>
</dbReference>
<dbReference type="EMBL" id="FR687253">
    <property type="protein sequence ID" value="CBW84885.1"/>
    <property type="molecule type" value="Genomic_DNA"/>
</dbReference>
<gene>
    <name evidence="2" type="ordered locus">LIV_0408</name>
</gene>
<dbReference type="CDD" id="cd00211">
    <property type="entry name" value="PTS_IIA_fru"/>
    <property type="match status" value="1"/>
</dbReference>